<proteinExistence type="predicted"/>
<evidence type="ECO:0000313" key="2">
    <source>
        <dbReference type="EMBL" id="GIH08099.1"/>
    </source>
</evidence>
<comment type="caution">
    <text evidence="2">The sequence shown here is derived from an EMBL/GenBank/DDBJ whole genome shotgun (WGS) entry which is preliminary data.</text>
</comment>
<dbReference type="Pfam" id="PF12728">
    <property type="entry name" value="HTH_17"/>
    <property type="match status" value="1"/>
</dbReference>
<feature type="domain" description="Helix-turn-helix" evidence="1">
    <location>
        <begin position="12"/>
        <end position="59"/>
    </location>
</feature>
<accession>A0A8J3QC82</accession>
<dbReference type="Proteomes" id="UP000612899">
    <property type="component" value="Unassembled WGS sequence"/>
</dbReference>
<protein>
    <recommendedName>
        <fullName evidence="1">Helix-turn-helix domain-containing protein</fullName>
    </recommendedName>
</protein>
<evidence type="ECO:0000313" key="3">
    <source>
        <dbReference type="Proteomes" id="UP000612899"/>
    </source>
</evidence>
<keyword evidence="3" id="KW-1185">Reference proteome</keyword>
<sequence length="61" mass="6665">MHKLNFDEMPLLLEVPKAAKLLGISRSAAYRLASSGDIPSKRLGGRIYVITARLAELVESP</sequence>
<dbReference type="AlphaFoldDB" id="A0A8J3QC82"/>
<reference evidence="2" key="1">
    <citation type="submission" date="2021-01" db="EMBL/GenBank/DDBJ databases">
        <title>Whole genome shotgun sequence of Rhizocola hellebori NBRC 109834.</title>
        <authorList>
            <person name="Komaki H."/>
            <person name="Tamura T."/>
        </authorList>
    </citation>
    <scope>NUCLEOTIDE SEQUENCE</scope>
    <source>
        <strain evidence="2">NBRC 109834</strain>
    </source>
</reference>
<organism evidence="2 3">
    <name type="scientific">Rhizocola hellebori</name>
    <dbReference type="NCBI Taxonomy" id="1392758"/>
    <lineage>
        <taxon>Bacteria</taxon>
        <taxon>Bacillati</taxon>
        <taxon>Actinomycetota</taxon>
        <taxon>Actinomycetes</taxon>
        <taxon>Micromonosporales</taxon>
        <taxon>Micromonosporaceae</taxon>
        <taxon>Rhizocola</taxon>
    </lineage>
</organism>
<gene>
    <name evidence="2" type="ORF">Rhe02_61660</name>
</gene>
<dbReference type="InterPro" id="IPR041657">
    <property type="entry name" value="HTH_17"/>
</dbReference>
<name>A0A8J3QC82_9ACTN</name>
<dbReference type="RefSeq" id="WP_203911858.1">
    <property type="nucleotide sequence ID" value="NZ_BONY01000044.1"/>
</dbReference>
<dbReference type="EMBL" id="BONY01000044">
    <property type="protein sequence ID" value="GIH08099.1"/>
    <property type="molecule type" value="Genomic_DNA"/>
</dbReference>
<evidence type="ECO:0000259" key="1">
    <source>
        <dbReference type="Pfam" id="PF12728"/>
    </source>
</evidence>